<sequence>MGEDGSCGNDTGAHKQHSEPMMEQGVDCETSKGGKLLETASALDSKPATLAVAPKVDYSPRISEFLTLSSLPTTLQVA</sequence>
<dbReference type="EMBL" id="PQXM01000879">
    <property type="protein sequence ID" value="TGO67600.1"/>
    <property type="molecule type" value="Genomic_DNA"/>
</dbReference>
<gene>
    <name evidence="2" type="ORF">BELL_0881g00010</name>
</gene>
<evidence type="ECO:0000313" key="3">
    <source>
        <dbReference type="Proteomes" id="UP000297229"/>
    </source>
</evidence>
<organism evidence="2 3">
    <name type="scientific">Botrytis elliptica</name>
    <dbReference type="NCBI Taxonomy" id="278938"/>
    <lineage>
        <taxon>Eukaryota</taxon>
        <taxon>Fungi</taxon>
        <taxon>Dikarya</taxon>
        <taxon>Ascomycota</taxon>
        <taxon>Pezizomycotina</taxon>
        <taxon>Leotiomycetes</taxon>
        <taxon>Helotiales</taxon>
        <taxon>Sclerotiniaceae</taxon>
        <taxon>Botrytis</taxon>
    </lineage>
</organism>
<protein>
    <submittedName>
        <fullName evidence="2">Uncharacterized protein</fullName>
    </submittedName>
</protein>
<dbReference type="Proteomes" id="UP000297229">
    <property type="component" value="Unassembled WGS sequence"/>
</dbReference>
<keyword evidence="3" id="KW-1185">Reference proteome</keyword>
<reference evidence="2 3" key="1">
    <citation type="submission" date="2017-12" db="EMBL/GenBank/DDBJ databases">
        <title>Comparative genomics of Botrytis spp.</title>
        <authorList>
            <person name="Valero-Jimenez C.A."/>
            <person name="Tapia P."/>
            <person name="Veloso J."/>
            <person name="Silva-Moreno E."/>
            <person name="Staats M."/>
            <person name="Valdes J.H."/>
            <person name="Van Kan J.A.L."/>
        </authorList>
    </citation>
    <scope>NUCLEOTIDE SEQUENCE [LARGE SCALE GENOMIC DNA]</scope>
    <source>
        <strain evidence="2 3">Be9601</strain>
    </source>
</reference>
<dbReference type="AlphaFoldDB" id="A0A4Z1J7Q1"/>
<proteinExistence type="predicted"/>
<feature type="region of interest" description="Disordered" evidence="1">
    <location>
        <begin position="1"/>
        <end position="31"/>
    </location>
</feature>
<comment type="caution">
    <text evidence="2">The sequence shown here is derived from an EMBL/GenBank/DDBJ whole genome shotgun (WGS) entry which is preliminary data.</text>
</comment>
<evidence type="ECO:0000313" key="2">
    <source>
        <dbReference type="EMBL" id="TGO67600.1"/>
    </source>
</evidence>
<evidence type="ECO:0000256" key="1">
    <source>
        <dbReference type="SAM" id="MobiDB-lite"/>
    </source>
</evidence>
<name>A0A4Z1J7Q1_9HELO</name>
<accession>A0A4Z1J7Q1</accession>